<protein>
    <submittedName>
        <fullName evidence="2">Uncharacterized protein</fullName>
    </submittedName>
</protein>
<comment type="caution">
    <text evidence="2">The sequence shown here is derived from an EMBL/GenBank/DDBJ whole genome shotgun (WGS) entry which is preliminary data.</text>
</comment>
<dbReference type="EMBL" id="VOTZ01000011">
    <property type="protein sequence ID" value="MCQ1538574.1"/>
    <property type="molecule type" value="Genomic_DNA"/>
</dbReference>
<name>A0ABD4TLE4_9EURY</name>
<gene>
    <name evidence="2" type="ORF">FTO68_06190</name>
</gene>
<accession>A0ABD4TLE4</accession>
<sequence>MPQKTVKKLDGGETSLKASVNLNGGVLAMYRDLKAKLTYPDAADTVVIRLIIQSAHKAEFPSLYPQDEGEGRPSGDIIIGS</sequence>
<feature type="region of interest" description="Disordered" evidence="1">
    <location>
        <begin position="62"/>
        <end position="81"/>
    </location>
</feature>
<dbReference type="RefSeq" id="WP_255332520.1">
    <property type="nucleotide sequence ID" value="NZ_VOTZ01000011.1"/>
</dbReference>
<reference evidence="2 3" key="1">
    <citation type="submission" date="2019-08" db="EMBL/GenBank/DDBJ databases">
        <authorList>
            <person name="Chen S.-C."/>
            <person name="Lai M.-C."/>
            <person name="You Y.-T."/>
        </authorList>
    </citation>
    <scope>NUCLEOTIDE SEQUENCE [LARGE SCALE GENOMIC DNA]</scope>
    <source>
        <strain evidence="2 3">P2F9704a</strain>
    </source>
</reference>
<evidence type="ECO:0000256" key="1">
    <source>
        <dbReference type="SAM" id="MobiDB-lite"/>
    </source>
</evidence>
<evidence type="ECO:0000313" key="2">
    <source>
        <dbReference type="EMBL" id="MCQ1538574.1"/>
    </source>
</evidence>
<dbReference type="AlphaFoldDB" id="A0ABD4TLE4"/>
<dbReference type="Proteomes" id="UP001524383">
    <property type="component" value="Unassembled WGS sequence"/>
</dbReference>
<proteinExistence type="predicted"/>
<keyword evidence="3" id="KW-1185">Reference proteome</keyword>
<organism evidence="2 3">
    <name type="scientific">Methanocalculus taiwanensis</name>
    <dbReference type="NCBI Taxonomy" id="106207"/>
    <lineage>
        <taxon>Archaea</taxon>
        <taxon>Methanobacteriati</taxon>
        <taxon>Methanobacteriota</taxon>
        <taxon>Stenosarchaea group</taxon>
        <taxon>Methanomicrobia</taxon>
        <taxon>Methanomicrobiales</taxon>
        <taxon>Methanocalculaceae</taxon>
        <taxon>Methanocalculus</taxon>
    </lineage>
</organism>
<evidence type="ECO:0000313" key="3">
    <source>
        <dbReference type="Proteomes" id="UP001524383"/>
    </source>
</evidence>